<accession>A0A7W8QT34</accession>
<keyword evidence="2" id="KW-1185">Reference proteome</keyword>
<proteinExistence type="predicted"/>
<dbReference type="EMBL" id="JACHDB010000001">
    <property type="protein sequence ID" value="MBB5435066.1"/>
    <property type="molecule type" value="Genomic_DNA"/>
</dbReference>
<reference evidence="1 2" key="1">
    <citation type="submission" date="2020-08" db="EMBL/GenBank/DDBJ databases">
        <title>Sequencing the genomes of 1000 actinobacteria strains.</title>
        <authorList>
            <person name="Klenk H.-P."/>
        </authorList>
    </citation>
    <scope>NUCLEOTIDE SEQUENCE [LARGE SCALE GENOMIC DNA]</scope>
    <source>
        <strain evidence="1 2">DSM 44551</strain>
    </source>
</reference>
<gene>
    <name evidence="1" type="ORF">HDA36_005150</name>
</gene>
<comment type="caution">
    <text evidence="1">The sequence shown here is derived from an EMBL/GenBank/DDBJ whole genome shotgun (WGS) entry which is preliminary data.</text>
</comment>
<dbReference type="Proteomes" id="UP000572635">
    <property type="component" value="Unassembled WGS sequence"/>
</dbReference>
<sequence length="156" mass="17635">MTWKTVSGHPLIVELRRLRLPRSDFIIAGSGPLLAHGIRDDITDLDVVLRGRAWDIVRGLGPVGTAPWEGVRRVMLADGRLEMLNGWFPSMWDLDDFISTREVLHGLPFAPLERVLRWKRRLGRAKDIADVNALIDHLASRHFQLPPLGETDPRPG</sequence>
<dbReference type="AlphaFoldDB" id="A0A7W8QT34"/>
<evidence type="ECO:0000313" key="1">
    <source>
        <dbReference type="EMBL" id="MBB5435066.1"/>
    </source>
</evidence>
<dbReference type="RefSeq" id="WP_184396433.1">
    <property type="nucleotide sequence ID" value="NZ_BAAAJD010000008.1"/>
</dbReference>
<evidence type="ECO:0000313" key="2">
    <source>
        <dbReference type="Proteomes" id="UP000572635"/>
    </source>
</evidence>
<protein>
    <recommendedName>
        <fullName evidence="3">Nucleotidyltransferase family protein</fullName>
    </recommendedName>
</protein>
<organism evidence="1 2">
    <name type="scientific">Nocardiopsis composta</name>
    <dbReference type="NCBI Taxonomy" id="157465"/>
    <lineage>
        <taxon>Bacteria</taxon>
        <taxon>Bacillati</taxon>
        <taxon>Actinomycetota</taxon>
        <taxon>Actinomycetes</taxon>
        <taxon>Streptosporangiales</taxon>
        <taxon>Nocardiopsidaceae</taxon>
        <taxon>Nocardiopsis</taxon>
    </lineage>
</organism>
<evidence type="ECO:0008006" key="3">
    <source>
        <dbReference type="Google" id="ProtNLM"/>
    </source>
</evidence>
<name>A0A7W8QT34_9ACTN</name>